<reference evidence="2" key="1">
    <citation type="submission" date="2016-06" db="EMBL/GenBank/DDBJ databases">
        <title>Parallel loss of symbiosis genes in relatives of nitrogen-fixing non-legume Parasponia.</title>
        <authorList>
            <person name="Van Velzen R."/>
            <person name="Holmer R."/>
            <person name="Bu F."/>
            <person name="Rutten L."/>
            <person name="Van Zeijl A."/>
            <person name="Liu W."/>
            <person name="Santuari L."/>
            <person name="Cao Q."/>
            <person name="Sharma T."/>
            <person name="Shen D."/>
            <person name="Roswanjaya Y."/>
            <person name="Wardhani T."/>
            <person name="Kalhor M.S."/>
            <person name="Jansen J."/>
            <person name="Van den Hoogen J."/>
            <person name="Gungor B."/>
            <person name="Hartog M."/>
            <person name="Hontelez J."/>
            <person name="Verver J."/>
            <person name="Yang W.-C."/>
            <person name="Schijlen E."/>
            <person name="Repin R."/>
            <person name="Schilthuizen M."/>
            <person name="Schranz E."/>
            <person name="Heidstra R."/>
            <person name="Miyata K."/>
            <person name="Fedorova E."/>
            <person name="Kohlen W."/>
            <person name="Bisseling T."/>
            <person name="Smit S."/>
            <person name="Geurts R."/>
        </authorList>
    </citation>
    <scope>NUCLEOTIDE SEQUENCE [LARGE SCALE GENOMIC DNA]</scope>
    <source>
        <strain evidence="2">cv. WU1-14</strain>
    </source>
</reference>
<evidence type="ECO:0000313" key="2">
    <source>
        <dbReference type="Proteomes" id="UP000237105"/>
    </source>
</evidence>
<sequence length="50" mass="5697">MAFVVKSSATVIHALFEIETIYEVLLIKFQYLTSSQQSQSPKQASNFKIM</sequence>
<organism evidence="1 2">
    <name type="scientific">Parasponia andersonii</name>
    <name type="common">Sponia andersonii</name>
    <dbReference type="NCBI Taxonomy" id="3476"/>
    <lineage>
        <taxon>Eukaryota</taxon>
        <taxon>Viridiplantae</taxon>
        <taxon>Streptophyta</taxon>
        <taxon>Embryophyta</taxon>
        <taxon>Tracheophyta</taxon>
        <taxon>Spermatophyta</taxon>
        <taxon>Magnoliopsida</taxon>
        <taxon>eudicotyledons</taxon>
        <taxon>Gunneridae</taxon>
        <taxon>Pentapetalae</taxon>
        <taxon>rosids</taxon>
        <taxon>fabids</taxon>
        <taxon>Rosales</taxon>
        <taxon>Cannabaceae</taxon>
        <taxon>Parasponia</taxon>
    </lineage>
</organism>
<dbReference type="AlphaFoldDB" id="A0A2P5A9P8"/>
<keyword evidence="2" id="KW-1185">Reference proteome</keyword>
<name>A0A2P5A9P8_PARAD</name>
<accession>A0A2P5A9P8</accession>
<dbReference type="OrthoDB" id="10338059at2759"/>
<proteinExistence type="predicted"/>
<protein>
    <submittedName>
        <fullName evidence="1">Uncharacterized protein</fullName>
    </submittedName>
</protein>
<dbReference type="EMBL" id="JXTB01000742">
    <property type="protein sequence ID" value="PON33268.1"/>
    <property type="molecule type" value="Genomic_DNA"/>
</dbReference>
<feature type="non-terminal residue" evidence="1">
    <location>
        <position position="50"/>
    </location>
</feature>
<gene>
    <name evidence="1" type="ORF">PanWU01x14_354280</name>
</gene>
<evidence type="ECO:0000313" key="1">
    <source>
        <dbReference type="EMBL" id="PON33268.1"/>
    </source>
</evidence>
<dbReference type="Proteomes" id="UP000237105">
    <property type="component" value="Unassembled WGS sequence"/>
</dbReference>
<comment type="caution">
    <text evidence="1">The sequence shown here is derived from an EMBL/GenBank/DDBJ whole genome shotgun (WGS) entry which is preliminary data.</text>
</comment>